<accession>A0A7G9L5K2</accession>
<sequence length="245" mass="26335">MGAPSREQIDETIAAGLAAGDDEDTIFAALTDLHRLSDEELAAIGVVAAPAPVAPADALAEVPPAPEFVPVPVKPRRDGWTVDRQRAFIAALAETGCVSEACADVGITPRSAYRLRLHPRAGAFREAWEQAQTLATARLTALAWDRAVHGTREEYWKDGELAAERRRPNDRLLMWLLTHHHPTSYGWAAKPPAAAPDMTFFRVEHAQAQLAPLVAKLRAVPDGDCPVDPLAPADFDAAVGAPPRA</sequence>
<name>A0A7G9L5K2_9SPHN</name>
<protein>
    <submittedName>
        <fullName evidence="1">Uncharacterized protein</fullName>
    </submittedName>
</protein>
<proteinExistence type="predicted"/>
<dbReference type="KEGG" id="ssau:H8M03_06225"/>
<keyword evidence="2" id="KW-1185">Reference proteome</keyword>
<evidence type="ECO:0000313" key="2">
    <source>
        <dbReference type="Proteomes" id="UP000515861"/>
    </source>
</evidence>
<dbReference type="EMBL" id="CP060697">
    <property type="protein sequence ID" value="QNM83901.1"/>
    <property type="molecule type" value="Genomic_DNA"/>
</dbReference>
<dbReference type="Proteomes" id="UP000515861">
    <property type="component" value="Chromosome"/>
</dbReference>
<organism evidence="1 2">
    <name type="scientific">Sphingomonas sabuli</name>
    <dbReference type="NCBI Taxonomy" id="2764186"/>
    <lineage>
        <taxon>Bacteria</taxon>
        <taxon>Pseudomonadati</taxon>
        <taxon>Pseudomonadota</taxon>
        <taxon>Alphaproteobacteria</taxon>
        <taxon>Sphingomonadales</taxon>
        <taxon>Sphingomonadaceae</taxon>
        <taxon>Sphingomonas</taxon>
    </lineage>
</organism>
<gene>
    <name evidence="1" type="ORF">H8M03_06225</name>
</gene>
<dbReference type="AlphaFoldDB" id="A0A7G9L5K2"/>
<evidence type="ECO:0000313" key="1">
    <source>
        <dbReference type="EMBL" id="QNM83901.1"/>
    </source>
</evidence>
<reference evidence="1 2" key="1">
    <citation type="submission" date="2020-08" db="EMBL/GenBank/DDBJ databases">
        <title>Sphingomonas sp. sand1-3 16S ribosomal RNA gene Genome sequencing and assembly.</title>
        <authorList>
            <person name="Kang M."/>
        </authorList>
    </citation>
    <scope>NUCLEOTIDE SEQUENCE [LARGE SCALE GENOMIC DNA]</scope>
    <source>
        <strain evidence="2">sand1-3</strain>
    </source>
</reference>
<dbReference type="RefSeq" id="WP_187480855.1">
    <property type="nucleotide sequence ID" value="NZ_CP060697.1"/>
</dbReference>